<dbReference type="OrthoDB" id="2435509at2759"/>
<feature type="compositionally biased region" description="Basic residues" evidence="1">
    <location>
        <begin position="38"/>
        <end position="51"/>
    </location>
</feature>
<dbReference type="InterPro" id="IPR055561">
    <property type="entry name" value="DUF7137"/>
</dbReference>
<feature type="domain" description="DUF7137" evidence="2">
    <location>
        <begin position="82"/>
        <end position="212"/>
    </location>
</feature>
<gene>
    <name evidence="3" type="ORF">H4219_002776</name>
</gene>
<feature type="compositionally biased region" description="Basic and acidic residues" evidence="1">
    <location>
        <begin position="52"/>
        <end position="61"/>
    </location>
</feature>
<dbReference type="AlphaFoldDB" id="A0A9W8A1N9"/>
<evidence type="ECO:0000313" key="4">
    <source>
        <dbReference type="Proteomes" id="UP001150538"/>
    </source>
</evidence>
<evidence type="ECO:0000259" key="2">
    <source>
        <dbReference type="Pfam" id="PF23585"/>
    </source>
</evidence>
<dbReference type="Pfam" id="PF23585">
    <property type="entry name" value="DUF7137"/>
    <property type="match status" value="1"/>
</dbReference>
<feature type="compositionally biased region" description="Acidic residues" evidence="1">
    <location>
        <begin position="66"/>
        <end position="76"/>
    </location>
</feature>
<name>A0A9W8A1N9_9FUNG</name>
<dbReference type="EMBL" id="JANBPU010000052">
    <property type="protein sequence ID" value="KAJ1918136.1"/>
    <property type="molecule type" value="Genomic_DNA"/>
</dbReference>
<dbReference type="Proteomes" id="UP001150538">
    <property type="component" value="Unassembled WGS sequence"/>
</dbReference>
<feature type="region of interest" description="Disordered" evidence="1">
    <location>
        <begin position="1"/>
        <end position="92"/>
    </location>
</feature>
<reference evidence="3" key="1">
    <citation type="submission" date="2022-07" db="EMBL/GenBank/DDBJ databases">
        <title>Phylogenomic reconstructions and comparative analyses of Kickxellomycotina fungi.</title>
        <authorList>
            <person name="Reynolds N.K."/>
            <person name="Stajich J.E."/>
            <person name="Barry K."/>
            <person name="Grigoriev I.V."/>
            <person name="Crous P."/>
            <person name="Smith M.E."/>
        </authorList>
    </citation>
    <scope>NUCLEOTIDE SEQUENCE</scope>
    <source>
        <strain evidence="3">NBRC 100468</strain>
    </source>
</reference>
<evidence type="ECO:0000256" key="1">
    <source>
        <dbReference type="SAM" id="MobiDB-lite"/>
    </source>
</evidence>
<evidence type="ECO:0000313" key="3">
    <source>
        <dbReference type="EMBL" id="KAJ1918136.1"/>
    </source>
</evidence>
<feature type="compositionally biased region" description="Polar residues" evidence="1">
    <location>
        <begin position="14"/>
        <end position="37"/>
    </location>
</feature>
<comment type="caution">
    <text evidence="3">The sequence shown here is derived from an EMBL/GenBank/DDBJ whole genome shotgun (WGS) entry which is preliminary data.</text>
</comment>
<sequence>MEFLLDLGRKASKPTGTQSSFQHSTPRGSRATPTAHSAKSKKHKPRTHNRKNNKDDSDSEKGANATEEEDDDDTLDEGGGMQPGRLTMVSPPTSIPTPLFELDSIVTLRWEYDDNLDRIPRRLMLSVELPHESDDGGKDMTMMYDIATNITGTARMFMWDSRENVPDGVGLREGRGYRLHVYDSDLGFVKSSAPPPGRLLKFSMPFSLYASRYEKTNDGVPRDYNPNSAASLQPFPLVSIMAILIASGWMFW</sequence>
<keyword evidence="4" id="KW-1185">Reference proteome</keyword>
<protein>
    <recommendedName>
        <fullName evidence="2">DUF7137 domain-containing protein</fullName>
    </recommendedName>
</protein>
<organism evidence="3 4">
    <name type="scientific">Mycoemilia scoparia</name>
    <dbReference type="NCBI Taxonomy" id="417184"/>
    <lineage>
        <taxon>Eukaryota</taxon>
        <taxon>Fungi</taxon>
        <taxon>Fungi incertae sedis</taxon>
        <taxon>Zoopagomycota</taxon>
        <taxon>Kickxellomycotina</taxon>
        <taxon>Kickxellomycetes</taxon>
        <taxon>Kickxellales</taxon>
        <taxon>Kickxellaceae</taxon>
        <taxon>Mycoemilia</taxon>
    </lineage>
</organism>
<proteinExistence type="predicted"/>
<accession>A0A9W8A1N9</accession>